<dbReference type="GO" id="GO:0005737">
    <property type="term" value="C:cytoplasm"/>
    <property type="evidence" value="ECO:0007669"/>
    <property type="project" value="UniProtKB-SubCell"/>
</dbReference>
<dbReference type="SMART" id="SM00969">
    <property type="entry name" value="SOCS_box"/>
    <property type="match status" value="1"/>
</dbReference>
<evidence type="ECO:0000256" key="1">
    <source>
        <dbReference type="ARBA" id="ARBA00004123"/>
    </source>
</evidence>
<reference evidence="10" key="1">
    <citation type="submission" date="2025-08" db="UniProtKB">
        <authorList>
            <consortium name="RefSeq"/>
        </authorList>
    </citation>
    <scope>IDENTIFICATION</scope>
    <source>
        <tissue evidence="10">Tentacle</tissue>
    </source>
</reference>
<keyword evidence="9" id="KW-1185">Reference proteome</keyword>
<organism evidence="9 10">
    <name type="scientific">Actinia tenebrosa</name>
    <name type="common">Australian red waratah sea anemone</name>
    <dbReference type="NCBI Taxonomy" id="6105"/>
    <lineage>
        <taxon>Eukaryota</taxon>
        <taxon>Metazoa</taxon>
        <taxon>Cnidaria</taxon>
        <taxon>Anthozoa</taxon>
        <taxon>Hexacorallia</taxon>
        <taxon>Actiniaria</taxon>
        <taxon>Actiniidae</taxon>
        <taxon>Actinia</taxon>
    </lineage>
</organism>
<evidence type="ECO:0000313" key="9">
    <source>
        <dbReference type="Proteomes" id="UP000515163"/>
    </source>
</evidence>
<dbReference type="InParanoid" id="A0A6P8HPE0"/>
<keyword evidence="5" id="KW-0963">Cytoplasm</keyword>
<dbReference type="KEGG" id="aten:116291466"/>
<comment type="subcellular location">
    <subcellularLocation>
        <location evidence="2">Cytoplasm</location>
    </subcellularLocation>
    <subcellularLocation>
        <location evidence="1">Nucleus</location>
    </subcellularLocation>
</comment>
<dbReference type="Gene3D" id="2.60.120.920">
    <property type="match status" value="1"/>
</dbReference>
<accession>A0A6P8HPE0</accession>
<dbReference type="InterPro" id="IPR001870">
    <property type="entry name" value="B30.2/SPRY"/>
</dbReference>
<gene>
    <name evidence="10" type="primary">LOC116291466</name>
</gene>
<evidence type="ECO:0000256" key="2">
    <source>
        <dbReference type="ARBA" id="ARBA00004496"/>
    </source>
</evidence>
<dbReference type="Pfam" id="PF00622">
    <property type="entry name" value="SPRY"/>
    <property type="match status" value="1"/>
</dbReference>
<dbReference type="PROSITE" id="PS50225">
    <property type="entry name" value="SOCS"/>
    <property type="match status" value="1"/>
</dbReference>
<dbReference type="SUPFAM" id="SSF158235">
    <property type="entry name" value="SOCS box-like"/>
    <property type="match status" value="1"/>
</dbReference>
<comment type="similarity">
    <text evidence="3">Belongs to the SPSB family.</text>
</comment>
<evidence type="ECO:0000313" key="10">
    <source>
        <dbReference type="RefSeq" id="XP_031554497.1"/>
    </source>
</evidence>
<dbReference type="GO" id="GO:0005634">
    <property type="term" value="C:nucleus"/>
    <property type="evidence" value="ECO:0007669"/>
    <property type="project" value="UniProtKB-SubCell"/>
</dbReference>
<evidence type="ECO:0000256" key="6">
    <source>
        <dbReference type="ARBA" id="ARBA00023242"/>
    </source>
</evidence>
<dbReference type="Pfam" id="PF07525">
    <property type="entry name" value="SOCS_box"/>
    <property type="match status" value="1"/>
</dbReference>
<evidence type="ECO:0000256" key="3">
    <source>
        <dbReference type="ARBA" id="ARBA00010910"/>
    </source>
</evidence>
<dbReference type="Proteomes" id="UP000515163">
    <property type="component" value="Unplaced"/>
</dbReference>
<feature type="domain" description="B30.2/SPRY" evidence="7">
    <location>
        <begin position="3"/>
        <end position="196"/>
    </location>
</feature>
<dbReference type="AlphaFoldDB" id="A0A6P8HPE0"/>
<dbReference type="GO" id="GO:0019005">
    <property type="term" value="C:SCF ubiquitin ligase complex"/>
    <property type="evidence" value="ECO:0007669"/>
    <property type="project" value="TreeGrafter"/>
</dbReference>
<evidence type="ECO:0000256" key="4">
    <source>
        <dbReference type="ARBA" id="ARBA00014684"/>
    </source>
</evidence>
<dbReference type="InterPro" id="IPR001496">
    <property type="entry name" value="SOCS_box"/>
</dbReference>
<dbReference type="SMART" id="SM00449">
    <property type="entry name" value="SPRY"/>
    <property type="match status" value="1"/>
</dbReference>
<dbReference type="PANTHER" id="PTHR12245">
    <property type="entry name" value="SPRY DOMAIN CONTAINING SOCS BOX PROTEIN"/>
    <property type="match status" value="1"/>
</dbReference>
<evidence type="ECO:0000259" key="8">
    <source>
        <dbReference type="PROSITE" id="PS50225"/>
    </source>
</evidence>
<dbReference type="OrthoDB" id="5951542at2759"/>
<dbReference type="RefSeq" id="XP_031554497.1">
    <property type="nucleotide sequence ID" value="XM_031698637.1"/>
</dbReference>
<evidence type="ECO:0000259" key="7">
    <source>
        <dbReference type="PROSITE" id="PS50188"/>
    </source>
</evidence>
<dbReference type="GeneID" id="116291466"/>
<dbReference type="InterPro" id="IPR035754">
    <property type="entry name" value="SPRY_SPSB3"/>
</dbReference>
<evidence type="ECO:0000256" key="5">
    <source>
        <dbReference type="ARBA" id="ARBA00022490"/>
    </source>
</evidence>
<name>A0A6P8HPE0_ACTTE</name>
<dbReference type="FunFam" id="2.60.120.920:FF:000079">
    <property type="entry name" value="Predicted protein"/>
    <property type="match status" value="1"/>
</dbReference>
<dbReference type="CDD" id="cd12876">
    <property type="entry name" value="SPRY_SOCS3"/>
    <property type="match status" value="1"/>
</dbReference>
<feature type="domain" description="SOCS box" evidence="8">
    <location>
        <begin position="189"/>
        <end position="233"/>
    </location>
</feature>
<dbReference type="InterPro" id="IPR050672">
    <property type="entry name" value="FBXO45-Fsn/SPSB_families"/>
</dbReference>
<dbReference type="GO" id="GO:0043161">
    <property type="term" value="P:proteasome-mediated ubiquitin-dependent protein catabolic process"/>
    <property type="evidence" value="ECO:0007669"/>
    <property type="project" value="TreeGrafter"/>
</dbReference>
<proteinExistence type="inferred from homology"/>
<protein>
    <recommendedName>
        <fullName evidence="4">SPRY domain-containing SOCS box protein 3</fullName>
    </recommendedName>
</protein>
<keyword evidence="6" id="KW-0539">Nucleus</keyword>
<dbReference type="GO" id="GO:0035556">
    <property type="term" value="P:intracellular signal transduction"/>
    <property type="evidence" value="ECO:0007669"/>
    <property type="project" value="InterPro"/>
</dbReference>
<dbReference type="InterPro" id="IPR036036">
    <property type="entry name" value="SOCS_box-like_dom_sf"/>
</dbReference>
<dbReference type="InterPro" id="IPR013320">
    <property type="entry name" value="ConA-like_dom_sf"/>
</dbReference>
<sequence>MGFLIHGFFKSFSPWKDAFKEDWTWDTDNRSPDVFLCLDNKIACFHIDPVDMSTGTAAVRGNKAFTHGQHYWEVKLSDVYGTSVMVGVGTKDAVLHTNNYEYVNLIGKDSQSWGLSHKGEIWHNGKKRKFCEPFFDSTVIGILLDMDQGTLSYFKNNELLGVAFSGLCESTSELYPIVSSTATESEVEIGDRSCKYMSLQDQCWKTILKHVSEDKTESLPLPPTLCKYLKAKT</sequence>
<dbReference type="PROSITE" id="PS50188">
    <property type="entry name" value="B302_SPRY"/>
    <property type="match status" value="1"/>
</dbReference>
<dbReference type="SUPFAM" id="SSF49899">
    <property type="entry name" value="Concanavalin A-like lectins/glucanases"/>
    <property type="match status" value="1"/>
</dbReference>
<dbReference type="InterPro" id="IPR043136">
    <property type="entry name" value="B30.2/SPRY_sf"/>
</dbReference>
<dbReference type="PANTHER" id="PTHR12245:SF16">
    <property type="entry name" value="SPRY DOMAIN-CONTAINING SOCS BOX PROTEIN 3-LIKE"/>
    <property type="match status" value="1"/>
</dbReference>
<dbReference type="InterPro" id="IPR003877">
    <property type="entry name" value="SPRY_dom"/>
</dbReference>